<dbReference type="OrthoDB" id="9773927at2"/>
<dbReference type="Proteomes" id="UP000278222">
    <property type="component" value="Unassembled WGS sequence"/>
</dbReference>
<evidence type="ECO:0000313" key="2">
    <source>
        <dbReference type="Proteomes" id="UP000278222"/>
    </source>
</evidence>
<dbReference type="AlphaFoldDB" id="A0A3N1L387"/>
<dbReference type="InterPro" id="IPR039498">
    <property type="entry name" value="NTP_transf_5"/>
</dbReference>
<accession>A0A3N1L387</accession>
<dbReference type="EMBL" id="RJKX01000016">
    <property type="protein sequence ID" value="ROP83875.1"/>
    <property type="molecule type" value="Genomic_DNA"/>
</dbReference>
<comment type="caution">
    <text evidence="1">The sequence shown here is derived from an EMBL/GenBank/DDBJ whole genome shotgun (WGS) entry which is preliminary data.</text>
</comment>
<gene>
    <name evidence="1" type="ORF">EDC65_4524</name>
</gene>
<reference evidence="1 2" key="1">
    <citation type="submission" date="2018-11" db="EMBL/GenBank/DDBJ databases">
        <title>Genomic Encyclopedia of Type Strains, Phase IV (KMG-IV): sequencing the most valuable type-strain genomes for metagenomic binning, comparative biology and taxonomic classification.</title>
        <authorList>
            <person name="Goeker M."/>
        </authorList>
    </citation>
    <scope>NUCLEOTIDE SEQUENCE [LARGE SCALE GENOMIC DNA]</scope>
    <source>
        <strain evidence="1 2">DSM 5900</strain>
    </source>
</reference>
<dbReference type="RefSeq" id="WP_123693778.1">
    <property type="nucleotide sequence ID" value="NZ_AP019700.1"/>
</dbReference>
<dbReference type="GO" id="GO:0016740">
    <property type="term" value="F:transferase activity"/>
    <property type="evidence" value="ECO:0007669"/>
    <property type="project" value="UniProtKB-KW"/>
</dbReference>
<sequence length="493" mass="55400">MSSVPLVDAILPAGLITPLQEELLTIIYGPEAEAPDRFHAWQAGIDLTDLDDACYRLYPQLYRRIRGFAGGHPFIGRMKGYFRRTYYRNQLLFQWALAVVERLEAQGMDCLMLKGAALVPATGLSSGFRPMADVDLLVRTGDARRALTVADPRFAELLVDRTTTDAHVELRHGFTVFDQNRLEIDLHWRLAGAWAPGEAPDAPFWETARPVTLQDRPVLALAPTELLYHVIVHGIPRNPVPAIRWVSDSLELIAAGPTRIDWDRLAFLATHYRRRLLLRRGLAYLHARFPGVVPAHALDLLAGDVEADEEAEFRMVTAEQRTRPDQADARRLVEARLPMVDARLPGRRRLIYLNGRDADPGMFAWLESIGADFVCEFDREAALWRMAWAQLQAQPETARPPAAGQGRLYRFDAPIDLPTNSLYARVYRNAQGQSGMRLFFTNLTAWPLGAVVFRVDDLGGLPFPSIVGAHGTVPIRGLPIWPDFFASRTFQPD</sequence>
<name>A0A3N1L387_9PROT</name>
<keyword evidence="1" id="KW-0808">Transferase</keyword>
<evidence type="ECO:0000313" key="1">
    <source>
        <dbReference type="EMBL" id="ROP83875.1"/>
    </source>
</evidence>
<keyword evidence="2" id="KW-1185">Reference proteome</keyword>
<dbReference type="Pfam" id="PF14907">
    <property type="entry name" value="NTP_transf_5"/>
    <property type="match status" value="1"/>
</dbReference>
<organism evidence="1 2">
    <name type="scientific">Stella humosa</name>
    <dbReference type="NCBI Taxonomy" id="94"/>
    <lineage>
        <taxon>Bacteria</taxon>
        <taxon>Pseudomonadati</taxon>
        <taxon>Pseudomonadota</taxon>
        <taxon>Alphaproteobacteria</taxon>
        <taxon>Rhodospirillales</taxon>
        <taxon>Stellaceae</taxon>
        <taxon>Stella</taxon>
    </lineage>
</organism>
<protein>
    <submittedName>
        <fullName evidence="1">Putative nucleotidyltransferase-like protein</fullName>
    </submittedName>
</protein>
<proteinExistence type="predicted"/>